<feature type="compositionally biased region" description="Low complexity" evidence="1">
    <location>
        <begin position="64"/>
        <end position="73"/>
    </location>
</feature>
<organism evidence="2 3">
    <name type="scientific">Didymella heteroderae</name>
    <dbReference type="NCBI Taxonomy" id="1769908"/>
    <lineage>
        <taxon>Eukaryota</taxon>
        <taxon>Fungi</taxon>
        <taxon>Dikarya</taxon>
        <taxon>Ascomycota</taxon>
        <taxon>Pezizomycotina</taxon>
        <taxon>Dothideomycetes</taxon>
        <taxon>Pleosporomycetidae</taxon>
        <taxon>Pleosporales</taxon>
        <taxon>Pleosporineae</taxon>
        <taxon>Didymellaceae</taxon>
        <taxon>Didymella</taxon>
    </lineage>
</organism>
<accession>A0A9P4WJW2</accession>
<evidence type="ECO:0000256" key="1">
    <source>
        <dbReference type="SAM" id="MobiDB-lite"/>
    </source>
</evidence>
<feature type="compositionally biased region" description="Polar residues" evidence="1">
    <location>
        <begin position="74"/>
        <end position="84"/>
    </location>
</feature>
<name>A0A9P4WJW2_9PLEO</name>
<dbReference type="AlphaFoldDB" id="A0A9P4WJW2"/>
<keyword evidence="3" id="KW-1185">Reference proteome</keyword>
<feature type="compositionally biased region" description="Low complexity" evidence="1">
    <location>
        <begin position="13"/>
        <end position="29"/>
    </location>
</feature>
<gene>
    <name evidence="2" type="ORF">E8E12_005709</name>
</gene>
<reference evidence="2" key="1">
    <citation type="submission" date="2019-04" db="EMBL/GenBank/DDBJ databases">
        <title>Sequencing of skin fungus with MAO and IRED activity.</title>
        <authorList>
            <person name="Marsaioli A.J."/>
            <person name="Bonatto J.M.C."/>
            <person name="Reis Junior O."/>
        </authorList>
    </citation>
    <scope>NUCLEOTIDE SEQUENCE</scope>
    <source>
        <strain evidence="2">28M1</strain>
    </source>
</reference>
<feature type="region of interest" description="Disordered" evidence="1">
    <location>
        <begin position="1"/>
        <end position="95"/>
    </location>
</feature>
<dbReference type="EMBL" id="SWKV01000070">
    <property type="protein sequence ID" value="KAF3034251.1"/>
    <property type="molecule type" value="Genomic_DNA"/>
</dbReference>
<proteinExistence type="predicted"/>
<dbReference type="Proteomes" id="UP000758155">
    <property type="component" value="Unassembled WGS sequence"/>
</dbReference>
<evidence type="ECO:0000313" key="3">
    <source>
        <dbReference type="Proteomes" id="UP000758155"/>
    </source>
</evidence>
<evidence type="ECO:0000313" key="2">
    <source>
        <dbReference type="EMBL" id="KAF3034251.1"/>
    </source>
</evidence>
<dbReference type="OrthoDB" id="3775889at2759"/>
<protein>
    <submittedName>
        <fullName evidence="2">Uncharacterized protein</fullName>
    </submittedName>
</protein>
<comment type="caution">
    <text evidence="2">The sequence shown here is derived from an EMBL/GenBank/DDBJ whole genome shotgun (WGS) entry which is preliminary data.</text>
</comment>
<sequence>MAPSSMAMPYLPPLISSSSSRRPATTSPPLISVIPGSLLHPQGRTELSNLSERAPTTTSPPRPTRSSPPASRAQTSTNWRTGTLIQGPPPPSRPVCIPGRVVRLPEESEIPATSRVHKQLVGRGNPWNHPVVITGAWEDPFIGEQLVTFRACTSFGGQGLEAKNPFHHHYFVRADESTLVSGSFIKKENGTFVNCSPDAEFEIEFKHLQIWTGTIQFSQEALDSFNKNKRPRRDSGYDSDYSSFGSYGSYGSC</sequence>